<organism evidence="2 3">
    <name type="scientific">Legionella worsleiensis</name>
    <dbReference type="NCBI Taxonomy" id="45076"/>
    <lineage>
        <taxon>Bacteria</taxon>
        <taxon>Pseudomonadati</taxon>
        <taxon>Pseudomonadota</taxon>
        <taxon>Gammaproteobacteria</taxon>
        <taxon>Legionellales</taxon>
        <taxon>Legionellaceae</taxon>
        <taxon>Legionella</taxon>
    </lineage>
</organism>
<dbReference type="PATRIC" id="fig|45076.6.peg.355"/>
<name>A0A0W1ALH9_9GAMM</name>
<dbReference type="SUPFAM" id="SSF56112">
    <property type="entry name" value="Protein kinase-like (PK-like)"/>
    <property type="match status" value="1"/>
</dbReference>
<dbReference type="AlphaFoldDB" id="A0A0W1ALH9"/>
<dbReference type="OrthoDB" id="4103069at2"/>
<evidence type="ECO:0000313" key="2">
    <source>
        <dbReference type="EMBL" id="KTD82019.1"/>
    </source>
</evidence>
<keyword evidence="2" id="KW-0808">Transferase</keyword>
<dbReference type="EMBL" id="LNZC01000002">
    <property type="protein sequence ID" value="KTD82019.1"/>
    <property type="molecule type" value="Genomic_DNA"/>
</dbReference>
<dbReference type="Pfam" id="PF00069">
    <property type="entry name" value="Pkinase"/>
    <property type="match status" value="1"/>
</dbReference>
<feature type="domain" description="Protein kinase" evidence="1">
    <location>
        <begin position="67"/>
        <end position="345"/>
    </location>
</feature>
<keyword evidence="3" id="KW-1185">Reference proteome</keyword>
<dbReference type="GO" id="GO:0004674">
    <property type="term" value="F:protein serine/threonine kinase activity"/>
    <property type="evidence" value="ECO:0007669"/>
    <property type="project" value="TreeGrafter"/>
</dbReference>
<protein>
    <submittedName>
        <fullName evidence="2">Ser/Thr protein kinase</fullName>
    </submittedName>
</protein>
<accession>A0A0W1ALH9</accession>
<comment type="caution">
    <text evidence="2">The sequence shown here is derived from an EMBL/GenBank/DDBJ whole genome shotgun (WGS) entry which is preliminary data.</text>
</comment>
<proteinExistence type="predicted"/>
<gene>
    <name evidence="2" type="ORF">Lwor_0322</name>
</gene>
<reference evidence="2 3" key="1">
    <citation type="submission" date="2015-11" db="EMBL/GenBank/DDBJ databases">
        <title>Genomic analysis of 38 Legionella species identifies large and diverse effector repertoires.</title>
        <authorList>
            <person name="Burstein D."/>
            <person name="Amaro F."/>
            <person name="Zusman T."/>
            <person name="Lifshitz Z."/>
            <person name="Cohen O."/>
            <person name="Gilbert J.A."/>
            <person name="Pupko T."/>
            <person name="Shuman H.A."/>
            <person name="Segal G."/>
        </authorList>
    </citation>
    <scope>NUCLEOTIDE SEQUENCE [LARGE SCALE GENOMIC DNA]</scope>
    <source>
        <strain evidence="2 3">ATCC 49508</strain>
    </source>
</reference>
<dbReference type="RefSeq" id="WP_058492140.1">
    <property type="nucleotide sequence ID" value="NZ_CBCRUR010000003.1"/>
</dbReference>
<dbReference type="GO" id="GO:0005737">
    <property type="term" value="C:cytoplasm"/>
    <property type="evidence" value="ECO:0007669"/>
    <property type="project" value="TreeGrafter"/>
</dbReference>
<dbReference type="Proteomes" id="UP000054662">
    <property type="component" value="Unassembled WGS sequence"/>
</dbReference>
<evidence type="ECO:0000259" key="1">
    <source>
        <dbReference type="PROSITE" id="PS50011"/>
    </source>
</evidence>
<dbReference type="PANTHER" id="PTHR44167">
    <property type="entry name" value="OVARIAN-SPECIFIC SERINE/THREONINE-PROTEIN KINASE LOK-RELATED"/>
    <property type="match status" value="1"/>
</dbReference>
<dbReference type="CDD" id="cd00180">
    <property type="entry name" value="PKc"/>
    <property type="match status" value="1"/>
</dbReference>
<dbReference type="PROSITE" id="PS50011">
    <property type="entry name" value="PROTEIN_KINASE_DOM"/>
    <property type="match status" value="1"/>
</dbReference>
<dbReference type="PANTHER" id="PTHR44167:SF24">
    <property type="entry name" value="SERINE_THREONINE-PROTEIN KINASE CHK2"/>
    <property type="match status" value="1"/>
</dbReference>
<keyword evidence="2" id="KW-0418">Kinase</keyword>
<dbReference type="Gene3D" id="1.10.510.10">
    <property type="entry name" value="Transferase(Phosphotransferase) domain 1"/>
    <property type="match status" value="1"/>
</dbReference>
<sequence length="345" mass="39854">MVDITDLKTLDETTKSSLAQLLLSDPATQFWGIGDYAGLTLNFSIIKHLSSLKEVHGIACHRIRYEVMDNVVFGAGNYGSFFRCRFTLSFDEHRKLIIKERKPDRIRLVKVQSLVQRNEFCYDRIYAEAIALGKSPIFHSKPLVLDKEKAYIVMKELPGVTLQSVILNNNLTIKERYTLTIELVKALKEQIHDKGWIHRDITPHNILVYQNGETFQVFIIDFGFISEISDMPTDCRGSPFYAAEECHYSWVVKNEKTDIYALGLILGYLWNEIPVKAVCHDELMNIFEHMMHPSMVHRPDIPNILKALDVWKNYLVPTEEHQACHYYYAEPDHHGESYACSSQPI</sequence>
<dbReference type="GO" id="GO:0005524">
    <property type="term" value="F:ATP binding"/>
    <property type="evidence" value="ECO:0007669"/>
    <property type="project" value="InterPro"/>
</dbReference>
<evidence type="ECO:0000313" key="3">
    <source>
        <dbReference type="Proteomes" id="UP000054662"/>
    </source>
</evidence>
<dbReference type="InterPro" id="IPR011009">
    <property type="entry name" value="Kinase-like_dom_sf"/>
</dbReference>
<dbReference type="InterPro" id="IPR000719">
    <property type="entry name" value="Prot_kinase_dom"/>
</dbReference>
<dbReference type="SMART" id="SM00220">
    <property type="entry name" value="S_TKc"/>
    <property type="match status" value="1"/>
</dbReference>
<dbReference type="STRING" id="45076.Lwor_0322"/>